<dbReference type="HOGENOM" id="CLU_3075625_0_0_14"/>
<gene>
    <name evidence="1" type="ORF">BN85301550</name>
    <name evidence="2" type="ORF">BN85301570</name>
    <name evidence="3" type="ORF">BN85301590</name>
</gene>
<dbReference type="KEGG" id="abra:BN85301550"/>
<evidence type="ECO:0000313" key="1">
    <source>
        <dbReference type="EMBL" id="CCV65176.1"/>
    </source>
</evidence>
<dbReference type="EMBL" id="FO681348">
    <property type="protein sequence ID" value="CCV65178.1"/>
    <property type="molecule type" value="Genomic_DNA"/>
</dbReference>
<sequence>MKKIIISLFVIVASLGAIVGHLSQKEAKVYEAEVTMHRGYIEDVGLPDGPGR</sequence>
<evidence type="ECO:0000313" key="4">
    <source>
        <dbReference type="Proteomes" id="UP000032737"/>
    </source>
</evidence>
<keyword evidence="4" id="KW-1185">Reference proteome</keyword>
<dbReference type="KEGG" id="abra:BN85301570"/>
<reference evidence="1 4" key="1">
    <citation type="journal article" date="2013" name="J. Mol. Microbiol. Biotechnol.">
        <title>Analysis of the Complete Genomes of Acholeplasma brassicae , A. palmae and A. laidlawii and Their Comparison to the Obligate Parasites from ' Candidatus Phytoplasma'.</title>
        <authorList>
            <person name="Kube M."/>
            <person name="Siewert C."/>
            <person name="Migdoll A.M."/>
            <person name="Duduk B."/>
            <person name="Holz S."/>
            <person name="Rabus R."/>
            <person name="Seemuller E."/>
            <person name="Mitrovic J."/>
            <person name="Muller I."/>
            <person name="Buttner C."/>
            <person name="Reinhardt R."/>
        </authorList>
    </citation>
    <scope>NUCLEOTIDE SEQUENCE [LARGE SCALE GENOMIC DNA]</scope>
    <source>
        <strain evidence="4">0502</strain>
        <strain evidence="1">O502</strain>
    </source>
</reference>
<protein>
    <submittedName>
        <fullName evidence="1">Uncharacterized protein</fullName>
    </submittedName>
</protein>
<dbReference type="EMBL" id="FO681348">
    <property type="protein sequence ID" value="CCV65176.1"/>
    <property type="molecule type" value="Genomic_DNA"/>
</dbReference>
<accession>U4KMB8</accession>
<proteinExistence type="predicted"/>
<dbReference type="KEGG" id="abra:BN85301590"/>
<dbReference type="Proteomes" id="UP000032737">
    <property type="component" value="Chromosome"/>
</dbReference>
<evidence type="ECO:0000313" key="2">
    <source>
        <dbReference type="EMBL" id="CCV65178.1"/>
    </source>
</evidence>
<dbReference type="RefSeq" id="WP_030004043.1">
    <property type="nucleotide sequence ID" value="NC_022549.1"/>
</dbReference>
<dbReference type="EMBL" id="FO681348">
    <property type="protein sequence ID" value="CCV65180.1"/>
    <property type="molecule type" value="Genomic_DNA"/>
</dbReference>
<evidence type="ECO:0000313" key="3">
    <source>
        <dbReference type="EMBL" id="CCV65180.1"/>
    </source>
</evidence>
<name>U4KMB8_9MOLU</name>
<organism evidence="1 4">
    <name type="scientific">Acholeplasma brassicae</name>
    <dbReference type="NCBI Taxonomy" id="61635"/>
    <lineage>
        <taxon>Bacteria</taxon>
        <taxon>Bacillati</taxon>
        <taxon>Mycoplasmatota</taxon>
        <taxon>Mollicutes</taxon>
        <taxon>Acholeplasmatales</taxon>
        <taxon>Acholeplasmataceae</taxon>
        <taxon>Acholeplasma</taxon>
    </lineage>
</organism>
<dbReference type="AlphaFoldDB" id="U4KMB8"/>